<evidence type="ECO:0000313" key="3">
    <source>
        <dbReference type="EMBL" id="GIJ05295.1"/>
    </source>
</evidence>
<gene>
    <name evidence="3" type="ORF">Sya03_46470</name>
</gene>
<comment type="caution">
    <text evidence="3">The sequence shown here is derived from an EMBL/GenBank/DDBJ whole genome shotgun (WGS) entry which is preliminary data.</text>
</comment>
<keyword evidence="1" id="KW-0723">Serine/threonine-protein kinase</keyword>
<dbReference type="InterPro" id="IPR050267">
    <property type="entry name" value="Anti-sigma-factor_SerPK"/>
</dbReference>
<dbReference type="PANTHER" id="PTHR35526:SF3">
    <property type="entry name" value="ANTI-SIGMA-F FACTOR RSBW"/>
    <property type="match status" value="1"/>
</dbReference>
<dbReference type="InterPro" id="IPR036890">
    <property type="entry name" value="HATPase_C_sf"/>
</dbReference>
<evidence type="ECO:0000259" key="2">
    <source>
        <dbReference type="Pfam" id="PF13581"/>
    </source>
</evidence>
<dbReference type="AlphaFoldDB" id="A0A8J4DLP1"/>
<organism evidence="3 4">
    <name type="scientific">Spirilliplanes yamanashiensis</name>
    <dbReference type="NCBI Taxonomy" id="42233"/>
    <lineage>
        <taxon>Bacteria</taxon>
        <taxon>Bacillati</taxon>
        <taxon>Actinomycetota</taxon>
        <taxon>Actinomycetes</taxon>
        <taxon>Micromonosporales</taxon>
        <taxon>Micromonosporaceae</taxon>
        <taxon>Spirilliplanes</taxon>
    </lineage>
</organism>
<keyword evidence="1" id="KW-0418">Kinase</keyword>
<dbReference type="Pfam" id="PF13581">
    <property type="entry name" value="HATPase_c_2"/>
    <property type="match status" value="1"/>
</dbReference>
<protein>
    <recommendedName>
        <fullName evidence="2">Histidine kinase/HSP90-like ATPase domain-containing protein</fullName>
    </recommendedName>
</protein>
<dbReference type="PANTHER" id="PTHR35526">
    <property type="entry name" value="ANTI-SIGMA-F FACTOR RSBW-RELATED"/>
    <property type="match status" value="1"/>
</dbReference>
<accession>A0A8J4DLP1</accession>
<evidence type="ECO:0000256" key="1">
    <source>
        <dbReference type="ARBA" id="ARBA00022527"/>
    </source>
</evidence>
<dbReference type="InterPro" id="IPR003594">
    <property type="entry name" value="HATPase_dom"/>
</dbReference>
<keyword evidence="1" id="KW-0808">Transferase</keyword>
<dbReference type="CDD" id="cd16936">
    <property type="entry name" value="HATPase_RsbW-like"/>
    <property type="match status" value="1"/>
</dbReference>
<name>A0A8J4DLP1_9ACTN</name>
<evidence type="ECO:0000313" key="4">
    <source>
        <dbReference type="Proteomes" id="UP000652013"/>
    </source>
</evidence>
<dbReference type="Proteomes" id="UP000652013">
    <property type="component" value="Unassembled WGS sequence"/>
</dbReference>
<dbReference type="SUPFAM" id="SSF55874">
    <property type="entry name" value="ATPase domain of HSP90 chaperone/DNA topoisomerase II/histidine kinase"/>
    <property type="match status" value="1"/>
</dbReference>
<dbReference type="GO" id="GO:0004674">
    <property type="term" value="F:protein serine/threonine kinase activity"/>
    <property type="evidence" value="ECO:0007669"/>
    <property type="project" value="UniProtKB-KW"/>
</dbReference>
<dbReference type="EMBL" id="BOOY01000032">
    <property type="protein sequence ID" value="GIJ05295.1"/>
    <property type="molecule type" value="Genomic_DNA"/>
</dbReference>
<proteinExistence type="predicted"/>
<reference evidence="3" key="1">
    <citation type="submission" date="2021-01" db="EMBL/GenBank/DDBJ databases">
        <title>Whole genome shotgun sequence of Spirilliplanes yamanashiensis NBRC 15828.</title>
        <authorList>
            <person name="Komaki H."/>
            <person name="Tamura T."/>
        </authorList>
    </citation>
    <scope>NUCLEOTIDE SEQUENCE</scope>
    <source>
        <strain evidence="3">NBRC 15828</strain>
    </source>
</reference>
<keyword evidence="4" id="KW-1185">Reference proteome</keyword>
<sequence>MRMSVRLNLPREVNSVPAVRRLLRCALSLLHVDRQDGADLEIALTEACANVVKHADGADKFEVLLDVADDGCAIEVVDQGSGFDAAAASAAVAAPDHDRGRGLFLIRALSDNVRMDSSPRRGSLIHFEKRFTSVGGTAPAC</sequence>
<feature type="domain" description="Histidine kinase/HSP90-like ATPase" evidence="2">
    <location>
        <begin position="10"/>
        <end position="121"/>
    </location>
</feature>
<dbReference type="Gene3D" id="3.30.565.10">
    <property type="entry name" value="Histidine kinase-like ATPase, C-terminal domain"/>
    <property type="match status" value="1"/>
</dbReference>